<dbReference type="SUPFAM" id="SSF52047">
    <property type="entry name" value="RNI-like"/>
    <property type="match status" value="1"/>
</dbReference>
<dbReference type="Gene3D" id="3.80.10.10">
    <property type="entry name" value="Ribonuclease Inhibitor"/>
    <property type="match status" value="1"/>
</dbReference>
<dbReference type="HOGENOM" id="CLU_054192_0_0_11"/>
<dbReference type="EMBL" id="CP001814">
    <property type="protein sequence ID" value="ACZ90153.1"/>
    <property type="molecule type" value="Genomic_DNA"/>
</dbReference>
<protein>
    <recommendedName>
        <fullName evidence="3">Cytoplasmic protein</fullName>
    </recommendedName>
</protein>
<evidence type="ECO:0008006" key="3">
    <source>
        <dbReference type="Google" id="ProtNLM"/>
    </source>
</evidence>
<dbReference type="KEGG" id="sro:Sros_7470"/>
<evidence type="ECO:0000313" key="1">
    <source>
        <dbReference type="EMBL" id="ACZ90153.1"/>
    </source>
</evidence>
<reference evidence="1 2" key="1">
    <citation type="journal article" date="2010" name="Stand. Genomic Sci.">
        <title>Complete genome sequence of Streptosporangium roseum type strain (NI 9100).</title>
        <authorList>
            <person name="Nolan M."/>
            <person name="Sikorski J."/>
            <person name="Jando M."/>
            <person name="Lucas S."/>
            <person name="Lapidus A."/>
            <person name="Glavina Del Rio T."/>
            <person name="Chen F."/>
            <person name="Tice H."/>
            <person name="Pitluck S."/>
            <person name="Cheng J.F."/>
            <person name="Chertkov O."/>
            <person name="Sims D."/>
            <person name="Meincke L."/>
            <person name="Brettin T."/>
            <person name="Han C."/>
            <person name="Detter J.C."/>
            <person name="Bruce D."/>
            <person name="Goodwin L."/>
            <person name="Land M."/>
            <person name="Hauser L."/>
            <person name="Chang Y.J."/>
            <person name="Jeffries C.D."/>
            <person name="Ivanova N."/>
            <person name="Mavromatis K."/>
            <person name="Mikhailova N."/>
            <person name="Chen A."/>
            <person name="Palaniappan K."/>
            <person name="Chain P."/>
            <person name="Rohde M."/>
            <person name="Goker M."/>
            <person name="Bristow J."/>
            <person name="Eisen J.A."/>
            <person name="Markowitz V."/>
            <person name="Hugenholtz P."/>
            <person name="Kyrpides N.C."/>
            <person name="Klenk H.P."/>
        </authorList>
    </citation>
    <scope>NUCLEOTIDE SEQUENCE [LARGE SCALE GENOMIC DNA]</scope>
    <source>
        <strain evidence="2">ATCC 12428 / DSM 43021 / JCM 3005 / NI 9100</strain>
    </source>
</reference>
<organism evidence="1 2">
    <name type="scientific">Streptosporangium roseum (strain ATCC 12428 / DSM 43021 / JCM 3005 / KCTC 9067 / NCIMB 10171 / NRRL 2505 / NI 9100)</name>
    <dbReference type="NCBI Taxonomy" id="479432"/>
    <lineage>
        <taxon>Bacteria</taxon>
        <taxon>Bacillati</taxon>
        <taxon>Actinomycetota</taxon>
        <taxon>Actinomycetes</taxon>
        <taxon>Streptosporangiales</taxon>
        <taxon>Streptosporangiaceae</taxon>
        <taxon>Streptosporangium</taxon>
    </lineage>
</organism>
<name>D2BFJ2_STRRD</name>
<dbReference type="NCBIfam" id="NF038076">
    <property type="entry name" value="fam_STM4015"/>
    <property type="match status" value="1"/>
</dbReference>
<dbReference type="RefSeq" id="WP_012893883.1">
    <property type="nucleotide sequence ID" value="NC_013595.1"/>
</dbReference>
<dbReference type="AlphaFoldDB" id="D2BFJ2"/>
<sequence>MTDDFLAKLSAVVKGSEAIMRQVGHTHDGHYDHDEEDLAALNAETPADPRDPGEAFIPASGAYHWDMAGAHRETYAGLPVAEPHVIVHHRSPDPWRFAWPLYDGDPDRENDDGSGFAAGLEELLGTVDGSRIQAIVVAGSGAPNAPAMLAANAHRLPRLRSLFLGFVEPEHWEISWIQQGDVTPVLEAFPRLERLDVRGSEGLRLRPVRHASLKVLRFESGGLPGHVVRAVGESELPGLEHLEMWLGVSQYGGDATVGDLQGILSGSGLPALRRLGLRDSEIQDEVAAAVASAPVVARLEALSLSMGALTDTGAESLLSGQPLTHLRHLDLHHHFLTDDMAARVRLALPGVEVDLSEPQPSLEEWRYVAVSE</sequence>
<dbReference type="InterPro" id="IPR032675">
    <property type="entry name" value="LRR_dom_sf"/>
</dbReference>
<dbReference type="Proteomes" id="UP000002029">
    <property type="component" value="Chromosome"/>
</dbReference>
<keyword evidence="2" id="KW-1185">Reference proteome</keyword>
<dbReference type="STRING" id="479432.Sros_7470"/>
<gene>
    <name evidence="1" type="ordered locus">Sros_7470</name>
</gene>
<proteinExistence type="predicted"/>
<dbReference type="InterPro" id="IPR047722">
    <property type="entry name" value="STM4015-like"/>
</dbReference>
<dbReference type="eggNOG" id="COG4886">
    <property type="taxonomic scope" value="Bacteria"/>
</dbReference>
<evidence type="ECO:0000313" key="2">
    <source>
        <dbReference type="Proteomes" id="UP000002029"/>
    </source>
</evidence>
<accession>D2BFJ2</accession>